<keyword evidence="1" id="KW-0732">Signal</keyword>
<accession>A0A5R9L0Q9</accession>
<feature type="domain" description="Secretion system C-terminal sorting" evidence="2">
    <location>
        <begin position="268"/>
        <end position="339"/>
    </location>
</feature>
<keyword evidence="4" id="KW-1185">Reference proteome</keyword>
<reference evidence="3 4" key="1">
    <citation type="submission" date="2019-05" db="EMBL/GenBank/DDBJ databases">
        <authorList>
            <person name="Qu J.-H."/>
        </authorList>
    </citation>
    <scope>NUCLEOTIDE SEQUENCE [LARGE SCALE GENOMIC DNA]</scope>
    <source>
        <strain evidence="3 4">T17</strain>
    </source>
</reference>
<dbReference type="Proteomes" id="UP000306402">
    <property type="component" value="Unassembled WGS sequence"/>
</dbReference>
<name>A0A5R9L0Q9_9BACT</name>
<evidence type="ECO:0000313" key="3">
    <source>
        <dbReference type="EMBL" id="TLV02122.1"/>
    </source>
</evidence>
<dbReference type="RefSeq" id="WP_138363331.1">
    <property type="nucleotide sequence ID" value="NZ_VCEJ01000002.1"/>
</dbReference>
<sequence>MKTKKLLLSLLTFCASAASYNSFSQDVSLNVTPLQASILNYTTGELEVTLCNEDPSDIAAPANKLRPLISFPDNLTLLDVTNADGSPLTNFQLQKMTNIEGDHSVRVLYQVPLPNAQCISFHIKFQGNAVGTGPITASLGFVGPQTTGNNPANDNSTATTPVEVNLPVTLASFEAKAEGKTAQLQWVTSDEVNSDHFDVQRSRNGKDWQTFQSVQALGESKEKHDYSAVDEHPFSGENFYRLHMIDQDGSNTYSSIRHVFFKSSEGKIYPNPVSDYFVIENSDWNEIKTVAILNSSGVAVYKSPEIPEKTVNTKNLPAGTYIVSLNYKNGDSKSHKIIITH</sequence>
<dbReference type="Pfam" id="PF18962">
    <property type="entry name" value="Por_Secre_tail"/>
    <property type="match status" value="1"/>
</dbReference>
<organism evidence="3 4">
    <name type="scientific">Dyadobacter luticola</name>
    <dbReference type="NCBI Taxonomy" id="1979387"/>
    <lineage>
        <taxon>Bacteria</taxon>
        <taxon>Pseudomonadati</taxon>
        <taxon>Bacteroidota</taxon>
        <taxon>Cytophagia</taxon>
        <taxon>Cytophagales</taxon>
        <taxon>Spirosomataceae</taxon>
        <taxon>Dyadobacter</taxon>
    </lineage>
</organism>
<protein>
    <submittedName>
        <fullName evidence="3">T9SS type A sorting domain-containing protein</fullName>
    </submittedName>
</protein>
<comment type="caution">
    <text evidence="3">The sequence shown here is derived from an EMBL/GenBank/DDBJ whole genome shotgun (WGS) entry which is preliminary data.</text>
</comment>
<gene>
    <name evidence="3" type="ORF">FEN17_00295</name>
</gene>
<evidence type="ECO:0000313" key="4">
    <source>
        <dbReference type="Proteomes" id="UP000306402"/>
    </source>
</evidence>
<dbReference type="EMBL" id="VCEJ01000002">
    <property type="protein sequence ID" value="TLV02122.1"/>
    <property type="molecule type" value="Genomic_DNA"/>
</dbReference>
<dbReference type="InterPro" id="IPR026444">
    <property type="entry name" value="Secre_tail"/>
</dbReference>
<dbReference type="NCBIfam" id="TIGR04183">
    <property type="entry name" value="Por_Secre_tail"/>
    <property type="match status" value="1"/>
</dbReference>
<feature type="signal peptide" evidence="1">
    <location>
        <begin position="1"/>
        <end position="17"/>
    </location>
</feature>
<dbReference type="AlphaFoldDB" id="A0A5R9L0Q9"/>
<dbReference type="OrthoDB" id="938160at2"/>
<feature type="chain" id="PRO_5024306426" evidence="1">
    <location>
        <begin position="18"/>
        <end position="341"/>
    </location>
</feature>
<evidence type="ECO:0000259" key="2">
    <source>
        <dbReference type="Pfam" id="PF18962"/>
    </source>
</evidence>
<evidence type="ECO:0000256" key="1">
    <source>
        <dbReference type="SAM" id="SignalP"/>
    </source>
</evidence>
<proteinExistence type="predicted"/>